<comment type="caution">
    <text evidence="2">The sequence shown here is derived from an EMBL/GenBank/DDBJ whole genome shotgun (WGS) entry which is preliminary data.</text>
</comment>
<proteinExistence type="predicted"/>
<evidence type="ECO:0000313" key="3">
    <source>
        <dbReference type="Proteomes" id="UP000186817"/>
    </source>
</evidence>
<feature type="region of interest" description="Disordered" evidence="1">
    <location>
        <begin position="164"/>
        <end position="230"/>
    </location>
</feature>
<dbReference type="EMBL" id="LSRX01002744">
    <property type="protein sequence ID" value="OLP75154.1"/>
    <property type="molecule type" value="Genomic_DNA"/>
</dbReference>
<feature type="compositionally biased region" description="Basic residues" evidence="1">
    <location>
        <begin position="196"/>
        <end position="205"/>
    </location>
</feature>
<reference evidence="2 3" key="1">
    <citation type="submission" date="2016-02" db="EMBL/GenBank/DDBJ databases">
        <title>Genome analysis of coral dinoflagellate symbionts highlights evolutionary adaptations to a symbiotic lifestyle.</title>
        <authorList>
            <person name="Aranda M."/>
            <person name="Li Y."/>
            <person name="Liew Y.J."/>
            <person name="Baumgarten S."/>
            <person name="Simakov O."/>
            <person name="Wilson M."/>
            <person name="Piel J."/>
            <person name="Ashoor H."/>
            <person name="Bougouffa S."/>
            <person name="Bajic V.B."/>
            <person name="Ryu T."/>
            <person name="Ravasi T."/>
            <person name="Bayer T."/>
            <person name="Micklem G."/>
            <person name="Kim H."/>
            <person name="Bhak J."/>
            <person name="Lajeunesse T.C."/>
            <person name="Voolstra C.R."/>
        </authorList>
    </citation>
    <scope>NUCLEOTIDE SEQUENCE [LARGE SCALE GENOMIC DNA]</scope>
    <source>
        <strain evidence="2 3">CCMP2467</strain>
    </source>
</reference>
<organism evidence="2 3">
    <name type="scientific">Symbiodinium microadriaticum</name>
    <name type="common">Dinoflagellate</name>
    <name type="synonym">Zooxanthella microadriatica</name>
    <dbReference type="NCBI Taxonomy" id="2951"/>
    <lineage>
        <taxon>Eukaryota</taxon>
        <taxon>Sar</taxon>
        <taxon>Alveolata</taxon>
        <taxon>Dinophyceae</taxon>
        <taxon>Suessiales</taxon>
        <taxon>Symbiodiniaceae</taxon>
        <taxon>Symbiodinium</taxon>
    </lineage>
</organism>
<feature type="non-terminal residue" evidence="2">
    <location>
        <position position="230"/>
    </location>
</feature>
<dbReference type="Proteomes" id="UP000186817">
    <property type="component" value="Unassembled WGS sequence"/>
</dbReference>
<evidence type="ECO:0000313" key="2">
    <source>
        <dbReference type="EMBL" id="OLP75154.1"/>
    </source>
</evidence>
<name>A0A1Q9BWY7_SYMMI</name>
<dbReference type="AlphaFoldDB" id="A0A1Q9BWY7"/>
<gene>
    <name evidence="2" type="ORF">AK812_SmicGene45096</name>
</gene>
<feature type="compositionally biased region" description="Pro residues" evidence="1">
    <location>
        <begin position="212"/>
        <end position="230"/>
    </location>
</feature>
<sequence length="230" mass="25030">MDILWKRLQPNVYQFCRGTVQDRTPLTRDQLTQIHKEALACCCKFQALISVDETSEDIYSHCRCSYPKRGLVRADDHDAGAGDEDSLEHLLDMKVDEVTDLAVLAGVNTAVLNEPIATVELLQARSVSVFQKSGVLSTGGGFAGTGGVAAGEGDEEMVDVHVEEADEEEATQPAPKPVPKVSAWGSRQKPPEPKLRPKPKVLPKQRPKEPAEPPPKPAEPAEPPPKPTEK</sequence>
<protein>
    <submittedName>
        <fullName evidence="2">Uncharacterized protein</fullName>
    </submittedName>
</protein>
<evidence type="ECO:0000256" key="1">
    <source>
        <dbReference type="SAM" id="MobiDB-lite"/>
    </source>
</evidence>
<keyword evidence="3" id="KW-1185">Reference proteome</keyword>
<accession>A0A1Q9BWY7</accession>